<feature type="transmembrane region" description="Helical" evidence="1">
    <location>
        <begin position="41"/>
        <end position="61"/>
    </location>
</feature>
<evidence type="ECO:0000313" key="2">
    <source>
        <dbReference type="EMBL" id="HIR60954.1"/>
    </source>
</evidence>
<dbReference type="Proteomes" id="UP000824241">
    <property type="component" value="Unassembled WGS sequence"/>
</dbReference>
<proteinExistence type="predicted"/>
<reference evidence="2" key="1">
    <citation type="submission" date="2020-10" db="EMBL/GenBank/DDBJ databases">
        <authorList>
            <person name="Gilroy R."/>
        </authorList>
    </citation>
    <scope>NUCLEOTIDE SEQUENCE</scope>
    <source>
        <strain evidence="2">CHK189-12415</strain>
    </source>
</reference>
<keyword evidence="1" id="KW-0812">Transmembrane</keyword>
<keyword evidence="1" id="KW-1133">Transmembrane helix</keyword>
<accession>A0A9D1J5D7</accession>
<sequence length="170" mass="19164">MSKNDFHPPTSNFIAGLASLALVLISWLISQTLLTDFNASFRNAYGLVWVGVWFGIIGASAARKPVLSVSISAGNLLALVLGNLVGKIDFLIRQTMADPNLPEWQQYNLLHSRHDRFFWFLFVLLFTAIGAALQHKYTVDGYPAWMQKLNARMKRRIGKIWNVVTRLFPG</sequence>
<dbReference type="AlphaFoldDB" id="A0A9D1J5D7"/>
<comment type="caution">
    <text evidence="2">The sequence shown here is derived from an EMBL/GenBank/DDBJ whole genome shotgun (WGS) entry which is preliminary data.</text>
</comment>
<evidence type="ECO:0000256" key="1">
    <source>
        <dbReference type="SAM" id="Phobius"/>
    </source>
</evidence>
<feature type="transmembrane region" description="Helical" evidence="1">
    <location>
        <begin position="12"/>
        <end position="29"/>
    </location>
</feature>
<name>A0A9D1J5D7_9FIRM</name>
<reference evidence="2" key="2">
    <citation type="journal article" date="2021" name="PeerJ">
        <title>Extensive microbial diversity within the chicken gut microbiome revealed by metagenomics and culture.</title>
        <authorList>
            <person name="Gilroy R."/>
            <person name="Ravi A."/>
            <person name="Getino M."/>
            <person name="Pursley I."/>
            <person name="Horton D.L."/>
            <person name="Alikhan N.F."/>
            <person name="Baker D."/>
            <person name="Gharbi K."/>
            <person name="Hall N."/>
            <person name="Watson M."/>
            <person name="Adriaenssens E.M."/>
            <person name="Foster-Nyarko E."/>
            <person name="Jarju S."/>
            <person name="Secka A."/>
            <person name="Antonio M."/>
            <person name="Oren A."/>
            <person name="Chaudhuri R.R."/>
            <person name="La Ragione R."/>
            <person name="Hildebrand F."/>
            <person name="Pallen M.J."/>
        </authorList>
    </citation>
    <scope>NUCLEOTIDE SEQUENCE</scope>
    <source>
        <strain evidence="2">CHK189-12415</strain>
    </source>
</reference>
<gene>
    <name evidence="2" type="ORF">IAB37_05195</name>
</gene>
<feature type="transmembrane region" description="Helical" evidence="1">
    <location>
        <begin position="67"/>
        <end position="86"/>
    </location>
</feature>
<keyword evidence="1" id="KW-0472">Membrane</keyword>
<dbReference type="EMBL" id="DVHA01000168">
    <property type="protein sequence ID" value="HIR60954.1"/>
    <property type="molecule type" value="Genomic_DNA"/>
</dbReference>
<protein>
    <submittedName>
        <fullName evidence="2">Uncharacterized protein</fullName>
    </submittedName>
</protein>
<feature type="transmembrane region" description="Helical" evidence="1">
    <location>
        <begin position="117"/>
        <end position="137"/>
    </location>
</feature>
<evidence type="ECO:0000313" key="3">
    <source>
        <dbReference type="Proteomes" id="UP000824241"/>
    </source>
</evidence>
<organism evidence="2 3">
    <name type="scientific">Candidatus Faecivivens stercoravium</name>
    <dbReference type="NCBI Taxonomy" id="2840803"/>
    <lineage>
        <taxon>Bacteria</taxon>
        <taxon>Bacillati</taxon>
        <taxon>Bacillota</taxon>
        <taxon>Clostridia</taxon>
        <taxon>Eubacteriales</taxon>
        <taxon>Oscillospiraceae</taxon>
        <taxon>Oscillospiraceae incertae sedis</taxon>
        <taxon>Candidatus Faecivivens</taxon>
    </lineage>
</organism>